<comment type="catalytic activity">
    <reaction evidence="11">
        <text>D-ribose 5-phosphate + ATP = 5-phospho-alpha-D-ribose 1-diphosphate + AMP + H(+)</text>
        <dbReference type="Rhea" id="RHEA:15609"/>
        <dbReference type="ChEBI" id="CHEBI:15378"/>
        <dbReference type="ChEBI" id="CHEBI:30616"/>
        <dbReference type="ChEBI" id="CHEBI:58017"/>
        <dbReference type="ChEBI" id="CHEBI:78346"/>
        <dbReference type="ChEBI" id="CHEBI:456215"/>
        <dbReference type="EC" id="2.7.6.1"/>
    </reaction>
</comment>
<keyword evidence="4" id="KW-0808">Transferase</keyword>
<dbReference type="FunFam" id="3.40.50.2020:FF:000007">
    <property type="entry name" value="Ribose-phosphate pyrophosphokinase"/>
    <property type="match status" value="1"/>
</dbReference>
<dbReference type="Proteomes" id="UP000002488">
    <property type="component" value="Unassembled WGS sequence"/>
</dbReference>
<dbReference type="InterPro" id="IPR029099">
    <property type="entry name" value="Pribosyltran_N"/>
</dbReference>
<dbReference type="NCBIfam" id="NF002320">
    <property type="entry name" value="PRK01259.1"/>
    <property type="match status" value="1"/>
</dbReference>
<keyword evidence="6" id="KW-0545">Nucleotide biosynthesis</keyword>
<keyword evidence="7" id="KW-0547">Nucleotide-binding</keyword>
<dbReference type="GO" id="GO:0004749">
    <property type="term" value="F:ribose phosphate diphosphokinase activity"/>
    <property type="evidence" value="ECO:0007669"/>
    <property type="project" value="UniProtKB-EC"/>
</dbReference>
<reference evidence="13 14" key="1">
    <citation type="journal article" date="2009" name="PLoS Pathog.">
        <title>Draft genome sequencing of giardia intestinalis assemblage B isolate GS: is human giardiasis caused by two different species?</title>
        <authorList>
            <person name="Franzen O."/>
            <person name="Jerlstrom-Hultqvist J."/>
            <person name="Castro E."/>
            <person name="Sherwood E."/>
            <person name="Ankarklev J."/>
            <person name="Reiner D.S."/>
            <person name="Palm D."/>
            <person name="Andersson J.O."/>
            <person name="Andersson B."/>
            <person name="Svard S.G."/>
        </authorList>
    </citation>
    <scope>NUCLEOTIDE SEQUENCE [LARGE SCALE GENOMIC DNA]</scope>
    <source>
        <strain evidence="14">ATCC 50581 / GS clone H7</strain>
    </source>
</reference>
<dbReference type="GO" id="GO:0006015">
    <property type="term" value="P:5-phosphoribose 1-diphosphate biosynthetic process"/>
    <property type="evidence" value="ECO:0007669"/>
    <property type="project" value="TreeGrafter"/>
</dbReference>
<accession>C6LPP1</accession>
<dbReference type="InterPro" id="IPR029057">
    <property type="entry name" value="PRTase-like"/>
</dbReference>
<feature type="domain" description="Ribose-phosphate pyrophosphokinase N-terminal" evidence="12">
    <location>
        <begin position="9"/>
        <end position="129"/>
    </location>
</feature>
<dbReference type="GO" id="GO:0002189">
    <property type="term" value="C:ribose phosphate diphosphokinase complex"/>
    <property type="evidence" value="ECO:0007669"/>
    <property type="project" value="TreeGrafter"/>
</dbReference>
<dbReference type="GO" id="GO:0005524">
    <property type="term" value="F:ATP binding"/>
    <property type="evidence" value="ECO:0007669"/>
    <property type="project" value="UniProtKB-KW"/>
</dbReference>
<dbReference type="SUPFAM" id="SSF53271">
    <property type="entry name" value="PRTase-like"/>
    <property type="match status" value="1"/>
</dbReference>
<comment type="pathway">
    <text evidence="1">Metabolic intermediate biosynthesis; 5-phospho-alpha-D-ribose 1-diphosphate biosynthesis; 5-phospho-alpha-D-ribose 1-diphosphate from D-ribose 5-phosphate (route I): step 1/1.</text>
</comment>
<evidence type="ECO:0000313" key="13">
    <source>
        <dbReference type="EMBL" id="EET02001.1"/>
    </source>
</evidence>
<evidence type="ECO:0000313" key="14">
    <source>
        <dbReference type="Proteomes" id="UP000002488"/>
    </source>
</evidence>
<dbReference type="OMA" id="LLPEHKC"/>
<evidence type="ECO:0000256" key="4">
    <source>
        <dbReference type="ARBA" id="ARBA00022679"/>
    </source>
</evidence>
<dbReference type="OrthoDB" id="413572at2759"/>
<dbReference type="GO" id="GO:0000287">
    <property type="term" value="F:magnesium ion binding"/>
    <property type="evidence" value="ECO:0007669"/>
    <property type="project" value="InterPro"/>
</dbReference>
<dbReference type="GO" id="GO:0005737">
    <property type="term" value="C:cytoplasm"/>
    <property type="evidence" value="ECO:0007669"/>
    <property type="project" value="TreeGrafter"/>
</dbReference>
<proteinExistence type="inferred from homology"/>
<evidence type="ECO:0000256" key="7">
    <source>
        <dbReference type="ARBA" id="ARBA00022741"/>
    </source>
</evidence>
<evidence type="ECO:0000256" key="8">
    <source>
        <dbReference type="ARBA" id="ARBA00022777"/>
    </source>
</evidence>
<keyword evidence="5" id="KW-0479">Metal-binding</keyword>
<dbReference type="EMBL" id="ACGJ01000922">
    <property type="protein sequence ID" value="EET02001.1"/>
    <property type="molecule type" value="Genomic_DNA"/>
</dbReference>
<dbReference type="PANTHER" id="PTHR10210:SF32">
    <property type="entry name" value="RIBOSE-PHOSPHATE PYROPHOSPHOKINASE 2"/>
    <property type="match status" value="1"/>
</dbReference>
<dbReference type="InterPro" id="IPR005946">
    <property type="entry name" value="Rib-P_diPkinase"/>
</dbReference>
<keyword evidence="9" id="KW-0067">ATP-binding</keyword>
<dbReference type="AlphaFoldDB" id="C6LPP1"/>
<organism evidence="13 14">
    <name type="scientific">Giardia intestinalis (strain ATCC 50581 / GS clone H7)</name>
    <name type="common">Giardia lamblia</name>
    <dbReference type="NCBI Taxonomy" id="598745"/>
    <lineage>
        <taxon>Eukaryota</taxon>
        <taxon>Metamonada</taxon>
        <taxon>Diplomonadida</taxon>
        <taxon>Hexamitidae</taxon>
        <taxon>Giardiinae</taxon>
        <taxon>Giardia</taxon>
    </lineage>
</organism>
<keyword evidence="10" id="KW-0460">Magnesium</keyword>
<evidence type="ECO:0000256" key="10">
    <source>
        <dbReference type="ARBA" id="ARBA00022842"/>
    </source>
</evidence>
<dbReference type="GO" id="GO:0016301">
    <property type="term" value="F:kinase activity"/>
    <property type="evidence" value="ECO:0007669"/>
    <property type="project" value="UniProtKB-KW"/>
</dbReference>
<dbReference type="VEuPathDB" id="GiardiaDB:GL50581_708"/>
<evidence type="ECO:0000256" key="3">
    <source>
        <dbReference type="ARBA" id="ARBA00013247"/>
    </source>
</evidence>
<dbReference type="Pfam" id="PF14572">
    <property type="entry name" value="Pribosyl_synth"/>
    <property type="match status" value="1"/>
</dbReference>
<keyword evidence="8 13" id="KW-0418">Kinase</keyword>
<dbReference type="InterPro" id="IPR000836">
    <property type="entry name" value="PRTase_dom"/>
</dbReference>
<comment type="caution">
    <text evidence="13">The sequence shown here is derived from an EMBL/GenBank/DDBJ whole genome shotgun (WGS) entry which is preliminary data.</text>
</comment>
<dbReference type="NCBIfam" id="TIGR01251">
    <property type="entry name" value="ribP_PPkin"/>
    <property type="match status" value="1"/>
</dbReference>
<dbReference type="PANTHER" id="PTHR10210">
    <property type="entry name" value="RIBOSE-PHOSPHATE DIPHOSPHOKINASE FAMILY MEMBER"/>
    <property type="match status" value="1"/>
</dbReference>
<comment type="similarity">
    <text evidence="2">Belongs to the ribose-phosphate pyrophosphokinase family.</text>
</comment>
<sequence length="370" mass="40653">MSDKRKLAIAYTTASEPLAQRIIKLIQPLYEYSVVITLNIKQFSDGEINLQYESNIRGCDLFIVGAICPPRCNDNLMELLLAIDAAKRASATHVTAIIPYFGYARQDRKSASRTPISAKLVTDLLIASGVDRVVVQDIHASQIQGFFPSSIPFDHIDGYLVFIQAIIDRFGEDIRNLIVVSPDAGGAARCRNLATQLHADIAIIDKRRVVANMCDVMNVVGDVNGKICLLYDDIVDTARSLTKAAQALKEKGAEQVFACASHAVLSGEATRKIKESCIDYILLSDSIPLSPKQVEELGEKLQIVSGDFMFANCITCIHTDTSFGESIRSVKVQAEQKLSKITKGYSGSDGVIVSREQSVDQRRFDTTMKQ</sequence>
<evidence type="ECO:0000256" key="1">
    <source>
        <dbReference type="ARBA" id="ARBA00004996"/>
    </source>
</evidence>
<dbReference type="EC" id="2.7.6.1" evidence="3"/>
<dbReference type="GO" id="GO:0006164">
    <property type="term" value="P:purine nucleotide biosynthetic process"/>
    <property type="evidence" value="ECO:0007669"/>
    <property type="project" value="TreeGrafter"/>
</dbReference>
<evidence type="ECO:0000256" key="5">
    <source>
        <dbReference type="ARBA" id="ARBA00022723"/>
    </source>
</evidence>
<gene>
    <name evidence="13" type="ORF">GL50581_708</name>
</gene>
<dbReference type="Pfam" id="PF13793">
    <property type="entry name" value="Pribosyltran_N"/>
    <property type="match status" value="1"/>
</dbReference>
<evidence type="ECO:0000256" key="2">
    <source>
        <dbReference type="ARBA" id="ARBA00006478"/>
    </source>
</evidence>
<evidence type="ECO:0000256" key="6">
    <source>
        <dbReference type="ARBA" id="ARBA00022727"/>
    </source>
</evidence>
<dbReference type="Gene3D" id="3.40.50.2020">
    <property type="match status" value="2"/>
</dbReference>
<dbReference type="SMART" id="SM01400">
    <property type="entry name" value="Pribosyltran_N"/>
    <property type="match status" value="1"/>
</dbReference>
<name>C6LPP1_GIAIB</name>
<evidence type="ECO:0000256" key="9">
    <source>
        <dbReference type="ARBA" id="ARBA00022840"/>
    </source>
</evidence>
<evidence type="ECO:0000256" key="11">
    <source>
        <dbReference type="ARBA" id="ARBA00049535"/>
    </source>
</evidence>
<evidence type="ECO:0000259" key="12">
    <source>
        <dbReference type="Pfam" id="PF13793"/>
    </source>
</evidence>
<dbReference type="CDD" id="cd06223">
    <property type="entry name" value="PRTases_typeI"/>
    <property type="match status" value="1"/>
</dbReference>
<protein>
    <recommendedName>
        <fullName evidence="3">ribose-phosphate diphosphokinase</fullName>
        <ecNumber evidence="3">2.7.6.1</ecNumber>
    </recommendedName>
</protein>